<dbReference type="RefSeq" id="WP_349144373.1">
    <property type="nucleotide sequence ID" value="NZ_JBBMFC010000012.1"/>
</dbReference>
<organism evidence="4 5">
    <name type="scientific">Hominiventricola aquisgranensis</name>
    <dbReference type="NCBI Taxonomy" id="3133164"/>
    <lineage>
        <taxon>Bacteria</taxon>
        <taxon>Bacillati</taxon>
        <taxon>Bacillota</taxon>
        <taxon>Clostridia</taxon>
        <taxon>Lachnospirales</taxon>
        <taxon>Lachnospiraceae</taxon>
        <taxon>Hominiventricola</taxon>
    </lineage>
</organism>
<dbReference type="Pfam" id="PF00535">
    <property type="entry name" value="Glycos_transf_2"/>
    <property type="match status" value="1"/>
</dbReference>
<evidence type="ECO:0000313" key="4">
    <source>
        <dbReference type="EMBL" id="MEQ2578809.1"/>
    </source>
</evidence>
<evidence type="ECO:0000256" key="2">
    <source>
        <dbReference type="ARBA" id="ARBA00022679"/>
    </source>
</evidence>
<dbReference type="Proteomes" id="UP001470288">
    <property type="component" value="Unassembled WGS sequence"/>
</dbReference>
<feature type="domain" description="Glycosyltransferase 2-like" evidence="3">
    <location>
        <begin position="21"/>
        <end position="149"/>
    </location>
</feature>
<evidence type="ECO:0000256" key="1">
    <source>
        <dbReference type="ARBA" id="ARBA00022676"/>
    </source>
</evidence>
<protein>
    <submittedName>
        <fullName evidence="4">Glycosyltransferase family 2 protein</fullName>
        <ecNumber evidence="4">2.4.-.-</ecNumber>
    </submittedName>
</protein>
<dbReference type="Gene3D" id="3.90.550.10">
    <property type="entry name" value="Spore Coat Polysaccharide Biosynthesis Protein SpsA, Chain A"/>
    <property type="match status" value="1"/>
</dbReference>
<dbReference type="GO" id="GO:0016757">
    <property type="term" value="F:glycosyltransferase activity"/>
    <property type="evidence" value="ECO:0007669"/>
    <property type="project" value="UniProtKB-KW"/>
</dbReference>
<keyword evidence="1 4" id="KW-0328">Glycosyltransferase</keyword>
<comment type="caution">
    <text evidence="4">The sequence shown here is derived from an EMBL/GenBank/DDBJ whole genome shotgun (WGS) entry which is preliminary data.</text>
</comment>
<gene>
    <name evidence="4" type="ORF">WMO62_08150</name>
</gene>
<dbReference type="PANTHER" id="PTHR22916:SF51">
    <property type="entry name" value="GLYCOSYLTRANSFERASE EPSH-RELATED"/>
    <property type="match status" value="1"/>
</dbReference>
<dbReference type="EMBL" id="JBBMFC010000012">
    <property type="protein sequence ID" value="MEQ2578809.1"/>
    <property type="molecule type" value="Genomic_DNA"/>
</dbReference>
<dbReference type="InterPro" id="IPR001173">
    <property type="entry name" value="Glyco_trans_2-like"/>
</dbReference>
<evidence type="ECO:0000259" key="3">
    <source>
        <dbReference type="Pfam" id="PF00535"/>
    </source>
</evidence>
<proteinExistence type="predicted"/>
<dbReference type="InterPro" id="IPR029044">
    <property type="entry name" value="Nucleotide-diphossugar_trans"/>
</dbReference>
<keyword evidence="2 4" id="KW-0808">Transferase</keyword>
<evidence type="ECO:0000313" key="5">
    <source>
        <dbReference type="Proteomes" id="UP001470288"/>
    </source>
</evidence>
<sequence length="343" mass="39451">MMASEIRKLDKNKEKKNGKISVIIPAYNAEKTVERCLNSVIEQSYTNVEVIVVDDGSQDRTLSIANEIAKNDSRVKVISKQNGGAASARNVGIKLASGEFITFLDADDYIEKDTYMELHKAQKQNDLDIVSASIREIYDGDISKERINPNGVTVFTGEDALCNMFSYCDGVRTVVWDKLYKKSIIQNITFAEPCPYGEDTLFNCEAILKCKRYGTIPYIGYTYDHRESQMTGGKYNSSILCNIDVIEKMATIIEQDNGNSYNVKNVKNHLVIYKIAIYRQLFQRMLMAENYEEVKNDYNVLKEYAMKISYRDIKSNLKLKHRIQWKIYLYFFGIYRAIVNNEN</sequence>
<keyword evidence="5" id="KW-1185">Reference proteome</keyword>
<dbReference type="SUPFAM" id="SSF53448">
    <property type="entry name" value="Nucleotide-diphospho-sugar transferases"/>
    <property type="match status" value="1"/>
</dbReference>
<dbReference type="EC" id="2.4.-.-" evidence="4"/>
<dbReference type="PANTHER" id="PTHR22916">
    <property type="entry name" value="GLYCOSYLTRANSFERASE"/>
    <property type="match status" value="1"/>
</dbReference>
<name>A0ABV1I0U4_9FIRM</name>
<accession>A0ABV1I0U4</accession>
<reference evidence="4 5" key="1">
    <citation type="submission" date="2024-03" db="EMBL/GenBank/DDBJ databases">
        <title>Human intestinal bacterial collection.</title>
        <authorList>
            <person name="Pauvert C."/>
            <person name="Hitch T.C.A."/>
            <person name="Clavel T."/>
        </authorList>
    </citation>
    <scope>NUCLEOTIDE SEQUENCE [LARGE SCALE GENOMIC DNA]</scope>
    <source>
        <strain evidence="4 5">CLA-AA-H78B</strain>
    </source>
</reference>
<dbReference type="CDD" id="cd00761">
    <property type="entry name" value="Glyco_tranf_GTA_type"/>
    <property type="match status" value="1"/>
</dbReference>